<dbReference type="GO" id="GO:0016787">
    <property type="term" value="F:hydrolase activity"/>
    <property type="evidence" value="ECO:0007669"/>
    <property type="project" value="UniProtKB-KW"/>
</dbReference>
<dbReference type="Proteomes" id="UP000318126">
    <property type="component" value="Unassembled WGS sequence"/>
</dbReference>
<dbReference type="Gene3D" id="3.40.50.1820">
    <property type="entry name" value="alpha/beta hydrolase"/>
    <property type="match status" value="1"/>
</dbReference>
<dbReference type="AlphaFoldDB" id="A0A553JF98"/>
<evidence type="ECO:0000256" key="1">
    <source>
        <dbReference type="SAM" id="SignalP"/>
    </source>
</evidence>
<keyword evidence="1" id="KW-0732">Signal</keyword>
<keyword evidence="2" id="KW-0378">Hydrolase</keyword>
<dbReference type="InterPro" id="IPR000801">
    <property type="entry name" value="Esterase-like"/>
</dbReference>
<dbReference type="InterPro" id="IPR050583">
    <property type="entry name" value="Mycobacterial_A85_antigen"/>
</dbReference>
<protein>
    <submittedName>
        <fullName evidence="2">Alpha/beta hydrolase</fullName>
    </submittedName>
</protein>
<feature type="signal peptide" evidence="1">
    <location>
        <begin position="1"/>
        <end position="23"/>
    </location>
</feature>
<comment type="caution">
    <text evidence="2">The sequence shown here is derived from an EMBL/GenBank/DDBJ whole genome shotgun (WGS) entry which is preliminary data.</text>
</comment>
<feature type="chain" id="PRO_5021957457" evidence="1">
    <location>
        <begin position="24"/>
        <end position="413"/>
    </location>
</feature>
<keyword evidence="3" id="KW-1185">Reference proteome</keyword>
<reference evidence="3" key="1">
    <citation type="submission" date="2019-07" db="EMBL/GenBank/DDBJ databases">
        <title>Shewanella sp. YLB-08 draft genomic sequence.</title>
        <authorList>
            <person name="Yu L."/>
        </authorList>
    </citation>
    <scope>NUCLEOTIDE SEQUENCE [LARGE SCALE GENOMIC DNA]</scope>
    <source>
        <strain evidence="3">JCM 20706</strain>
    </source>
</reference>
<dbReference type="RefSeq" id="WP_144042725.1">
    <property type="nucleotide sequence ID" value="NZ_BMPL01000056.1"/>
</dbReference>
<name>A0A553JF98_SHEHA</name>
<dbReference type="PANTHER" id="PTHR48098">
    <property type="entry name" value="ENTEROCHELIN ESTERASE-RELATED"/>
    <property type="match status" value="1"/>
</dbReference>
<organism evidence="2 3">
    <name type="scientific">Shewanella hanedai</name>
    <name type="common">Alteromonas hanedai</name>
    <dbReference type="NCBI Taxonomy" id="25"/>
    <lineage>
        <taxon>Bacteria</taxon>
        <taxon>Pseudomonadati</taxon>
        <taxon>Pseudomonadota</taxon>
        <taxon>Gammaproteobacteria</taxon>
        <taxon>Alteromonadales</taxon>
        <taxon>Shewanellaceae</taxon>
        <taxon>Shewanella</taxon>
    </lineage>
</organism>
<dbReference type="PANTHER" id="PTHR48098:SF6">
    <property type="entry name" value="FERRI-BACILLIBACTIN ESTERASE BESA"/>
    <property type="match status" value="1"/>
</dbReference>
<dbReference type="InterPro" id="IPR029058">
    <property type="entry name" value="AB_hydrolase_fold"/>
</dbReference>
<dbReference type="EMBL" id="VKGK01000050">
    <property type="protein sequence ID" value="TRY11138.1"/>
    <property type="molecule type" value="Genomic_DNA"/>
</dbReference>
<evidence type="ECO:0000313" key="2">
    <source>
        <dbReference type="EMBL" id="TRY11138.1"/>
    </source>
</evidence>
<dbReference type="SUPFAM" id="SSF53474">
    <property type="entry name" value="alpha/beta-Hydrolases"/>
    <property type="match status" value="1"/>
</dbReference>
<evidence type="ECO:0000313" key="3">
    <source>
        <dbReference type="Proteomes" id="UP000318126"/>
    </source>
</evidence>
<gene>
    <name evidence="2" type="ORF">FN961_24275</name>
</gene>
<sequence length="413" mass="47176">MKRVLTAILITGLTLTGTLNVSANTLDKKPIIDGYQYQHHSKVLAENRRYMVSLPERYHVNQRHYPSLYIIDADFQFQHVSSITKHLTRMGRLPPMIVIGIANQGDADYLKSTTWPDGKDNSFGGALQFHSYLIQELLPTIDAQFRTDNRKALAGYSLGGLFTLYSMMQEHTPFNAFLAMSPSAWHDEYSLPSKIEPLLKQQKLTAPVFISLANEEGMGVDKLVEVFEQSAPKKLNWQYKHYPNENHFTTALPALYDALQFLAPNYAIDGTDMLAIGDYKQVLAHFSQQQQNWAGFQFEWLQAYQFAKYLFWSKQLDKVDDVLNAIKLQFPESLTNVSIQLAKGFNKKGDDVRVAQLLNSVQAEGKSLPGWHKQMSIYLAKLGKPEQAEKHQQMAIQLAKDLQLESWEVWELK</sequence>
<accession>A0A553JF98</accession>
<dbReference type="OrthoDB" id="9784036at2"/>
<dbReference type="Pfam" id="PF00756">
    <property type="entry name" value="Esterase"/>
    <property type="match status" value="1"/>
</dbReference>
<proteinExistence type="predicted"/>